<keyword evidence="2" id="KW-0547">Nucleotide-binding</keyword>
<evidence type="ECO:0000256" key="2">
    <source>
        <dbReference type="ARBA" id="ARBA00022741"/>
    </source>
</evidence>
<dbReference type="HOGENOM" id="CLU_019759_0_0_1"/>
<dbReference type="AlphaFoldDB" id="G0MI74"/>
<dbReference type="EMBL" id="GL379795">
    <property type="protein sequence ID" value="EGT59292.1"/>
    <property type="molecule type" value="Genomic_DNA"/>
</dbReference>
<dbReference type="SUPFAM" id="SSF47391">
    <property type="entry name" value="Dimerization-anchoring domain of cAMP-dependent PK regulatory subunit"/>
    <property type="match status" value="1"/>
</dbReference>
<evidence type="ECO:0000256" key="1">
    <source>
        <dbReference type="ARBA" id="ARBA00022679"/>
    </source>
</evidence>
<keyword evidence="1" id="KW-0808">Transferase</keyword>
<feature type="compositionally biased region" description="Basic and acidic residues" evidence="4">
    <location>
        <begin position="121"/>
        <end position="145"/>
    </location>
</feature>
<name>G0MI74_CAEBE</name>
<gene>
    <name evidence="5" type="ORF">CAEBREN_11494</name>
</gene>
<dbReference type="GO" id="GO:0019205">
    <property type="term" value="F:nucleobase-containing compound kinase activity"/>
    <property type="evidence" value="ECO:0007669"/>
    <property type="project" value="InterPro"/>
</dbReference>
<dbReference type="Gene3D" id="3.40.50.300">
    <property type="entry name" value="P-loop containing nucleotide triphosphate hydrolases"/>
    <property type="match status" value="2"/>
</dbReference>
<dbReference type="Proteomes" id="UP000008068">
    <property type="component" value="Unassembled WGS sequence"/>
</dbReference>
<feature type="compositionally biased region" description="Polar residues" evidence="4">
    <location>
        <begin position="486"/>
        <end position="505"/>
    </location>
</feature>
<evidence type="ECO:0000313" key="6">
    <source>
        <dbReference type="Proteomes" id="UP000008068"/>
    </source>
</evidence>
<evidence type="ECO:0000256" key="3">
    <source>
        <dbReference type="ARBA" id="ARBA00022777"/>
    </source>
</evidence>
<accession>G0MI74</accession>
<dbReference type="InParanoid" id="G0MI74"/>
<evidence type="ECO:0000256" key="4">
    <source>
        <dbReference type="SAM" id="MobiDB-lite"/>
    </source>
</evidence>
<dbReference type="STRING" id="135651.G0MI74"/>
<dbReference type="Pfam" id="PF00406">
    <property type="entry name" value="ADK"/>
    <property type="match status" value="2"/>
</dbReference>
<keyword evidence="6" id="KW-1185">Reference proteome</keyword>
<feature type="region of interest" description="Disordered" evidence="4">
    <location>
        <begin position="426"/>
        <end position="511"/>
    </location>
</feature>
<dbReference type="eggNOG" id="KOG3079">
    <property type="taxonomic scope" value="Eukaryota"/>
</dbReference>
<dbReference type="CDD" id="cd01428">
    <property type="entry name" value="ADK"/>
    <property type="match status" value="2"/>
</dbReference>
<dbReference type="FunCoup" id="G0MI74">
    <property type="interactions" value="243"/>
</dbReference>
<reference evidence="6" key="1">
    <citation type="submission" date="2011-07" db="EMBL/GenBank/DDBJ databases">
        <authorList>
            <consortium name="Caenorhabditis brenneri Sequencing and Analysis Consortium"/>
            <person name="Wilson R.K."/>
        </authorList>
    </citation>
    <scope>NUCLEOTIDE SEQUENCE [LARGE SCALE GENOMIC DNA]</scope>
    <source>
        <strain evidence="6">PB2801</strain>
    </source>
</reference>
<dbReference type="PRINTS" id="PR00094">
    <property type="entry name" value="ADENYLTKNASE"/>
</dbReference>
<evidence type="ECO:0000313" key="5">
    <source>
        <dbReference type="EMBL" id="EGT59292.1"/>
    </source>
</evidence>
<dbReference type="InterPro" id="IPR027417">
    <property type="entry name" value="P-loop_NTPase"/>
</dbReference>
<dbReference type="SUPFAM" id="SSF52540">
    <property type="entry name" value="P-loop containing nucleoside triphosphate hydrolases"/>
    <property type="match status" value="2"/>
</dbReference>
<dbReference type="OMA" id="NWGYVIE"/>
<protein>
    <recommendedName>
        <fullName evidence="7">Adenylate kinase isoenzyme 5</fullName>
    </recommendedName>
</protein>
<evidence type="ECO:0008006" key="7">
    <source>
        <dbReference type="Google" id="ProtNLM"/>
    </source>
</evidence>
<dbReference type="CDD" id="cd22978">
    <property type="entry name" value="DD_AK5"/>
    <property type="match status" value="1"/>
</dbReference>
<dbReference type="GO" id="GO:0006139">
    <property type="term" value="P:nucleobase-containing compound metabolic process"/>
    <property type="evidence" value="ECO:0007669"/>
    <property type="project" value="InterPro"/>
</dbReference>
<dbReference type="InterPro" id="IPR000850">
    <property type="entry name" value="Adenylat/UMP-CMP_kin"/>
</dbReference>
<dbReference type="PANTHER" id="PTHR23359">
    <property type="entry name" value="NUCLEOTIDE KINASE"/>
    <property type="match status" value="1"/>
</dbReference>
<dbReference type="OrthoDB" id="442176at2759"/>
<proteinExistence type="predicted"/>
<organism evidence="6">
    <name type="scientific">Caenorhabditis brenneri</name>
    <name type="common">Nematode worm</name>
    <dbReference type="NCBI Taxonomy" id="135651"/>
    <lineage>
        <taxon>Eukaryota</taxon>
        <taxon>Metazoa</taxon>
        <taxon>Ecdysozoa</taxon>
        <taxon>Nematoda</taxon>
        <taxon>Chromadorea</taxon>
        <taxon>Rhabditida</taxon>
        <taxon>Rhabditina</taxon>
        <taxon>Rhabditomorpha</taxon>
        <taxon>Rhabditoidea</taxon>
        <taxon>Rhabditidae</taxon>
        <taxon>Peloderinae</taxon>
        <taxon>Caenorhabditis</taxon>
    </lineage>
</organism>
<keyword evidence="3" id="KW-0418">Kinase</keyword>
<sequence>MSGASDARIYLQDHRIPQLFEGLMTGLIYNRPPDPLQFIEDSVVKIRATPGMRFSWDMFLEPHQGAGRDYPPNAPFLRPQTVDPKHHRLSLKQSQKAAARPRIKTNAIEDSVPVPNNEEPPASREPSRSNTVEHRTPEPRLPSEEQKEEEEEGMVVHRVASVTRAAEVAKIPDVPIILFMGGPGGGKTRHAARVADSLVDNGLVHICMPDIIRTALGKYKDKYQEWKDANECYLRGELIPNQLALTLLKAEMGRHPDALGFFLEGYPREARQVEDFERQVKSVNMALILDYDERTLRDHMERRGLGMEIIDQKIKEFKQKTLPSAKYFDDQKLLHLIPGEKDDQVIYEKMKGLVVKAMETGVPVLATLPPMTAERHHIQTPPEPEPVIPSPIMTEAELANTELNTSIVNHEDVAHDLSTSAIREPRSVAQTPLHSSGSGAVGGGEVENPPETPAVQTPDESRATSTARSRESAGKSKAATPDRANTGESARNHSSNGALENSSTAELGEPVGLPNNAPVILVLGAPGSQKNDISRRIAQKYDGFTMLSMGDILRKKINNEKTDEMWEKVSKKMNSGDPIPTKLCRTVLYEELHSRGSSNWGYVIEGYPKSPDQLVDLEHSLQRTDLAILIDCTEQFCLEVINRRNQENKRSDDDQEAVRARMEYFKKNTLPMLKTLDDKGKLRVVRHSHVTVDGDSDPDTVFKEVVQVIDRTLFIEDDGDGTSLGDSKKGTLNSSMNSTN</sequence>
<feature type="region of interest" description="Disordered" evidence="4">
    <location>
        <begin position="65"/>
        <end position="154"/>
    </location>
</feature>
<dbReference type="GO" id="GO:0005524">
    <property type="term" value="F:ATP binding"/>
    <property type="evidence" value="ECO:0007669"/>
    <property type="project" value="InterPro"/>
</dbReference>